<feature type="transmembrane region" description="Helical" evidence="1">
    <location>
        <begin position="23"/>
        <end position="44"/>
    </location>
</feature>
<dbReference type="OrthoDB" id="5515308at2"/>
<dbReference type="STRING" id="946077.W5A_08964"/>
<organism evidence="2 3">
    <name type="scientific">Imtechella halotolerans K1</name>
    <dbReference type="NCBI Taxonomy" id="946077"/>
    <lineage>
        <taxon>Bacteria</taxon>
        <taxon>Pseudomonadati</taxon>
        <taxon>Bacteroidota</taxon>
        <taxon>Flavobacteriia</taxon>
        <taxon>Flavobacteriales</taxon>
        <taxon>Flavobacteriaceae</taxon>
        <taxon>Imtechella</taxon>
    </lineage>
</organism>
<dbReference type="Proteomes" id="UP000005938">
    <property type="component" value="Unassembled WGS sequence"/>
</dbReference>
<dbReference type="GO" id="GO:0016020">
    <property type="term" value="C:membrane"/>
    <property type="evidence" value="ECO:0007669"/>
    <property type="project" value="GOC"/>
</dbReference>
<name>I0WD87_9FLAO</name>
<keyword evidence="1" id="KW-0472">Membrane</keyword>
<evidence type="ECO:0008006" key="4">
    <source>
        <dbReference type="Google" id="ProtNLM"/>
    </source>
</evidence>
<reference evidence="2 3" key="1">
    <citation type="journal article" date="2012" name="J. Bacteriol.">
        <title>Genome Sequence of the Halotolerant Bacterium Imtechella halotolerans K1T.</title>
        <authorList>
            <person name="Kumar S."/>
            <person name="Vikram S."/>
            <person name="Subramanian S."/>
            <person name="Raghava G.P."/>
            <person name="Pinnaka A.K."/>
        </authorList>
    </citation>
    <scope>NUCLEOTIDE SEQUENCE [LARGE SCALE GENOMIC DNA]</scope>
    <source>
        <strain evidence="2 3">K1</strain>
    </source>
</reference>
<dbReference type="PANTHER" id="PTHR28026">
    <property type="entry name" value="DUF962 DOMAIN PROTEIN (AFU_ORTHOLOGUE AFUA_8G05310)"/>
    <property type="match status" value="1"/>
</dbReference>
<comment type="caution">
    <text evidence="2">The sequence shown here is derived from an EMBL/GenBank/DDBJ whole genome shotgun (WGS) entry which is preliminary data.</text>
</comment>
<dbReference type="GO" id="GO:0046521">
    <property type="term" value="P:sphingoid catabolic process"/>
    <property type="evidence" value="ECO:0007669"/>
    <property type="project" value="TreeGrafter"/>
</dbReference>
<dbReference type="PATRIC" id="fig|946077.3.peg.1815"/>
<dbReference type="Pfam" id="PF06127">
    <property type="entry name" value="Mpo1-like"/>
    <property type="match status" value="1"/>
</dbReference>
<keyword evidence="3" id="KW-1185">Reference proteome</keyword>
<evidence type="ECO:0000256" key="1">
    <source>
        <dbReference type="SAM" id="Phobius"/>
    </source>
</evidence>
<evidence type="ECO:0000313" key="3">
    <source>
        <dbReference type="Proteomes" id="UP000005938"/>
    </source>
</evidence>
<proteinExistence type="predicted"/>
<dbReference type="PANTHER" id="PTHR28026:SF9">
    <property type="entry name" value="2-HYDROXY-PALMITIC ACID DIOXYGENASE MPO1"/>
    <property type="match status" value="1"/>
</dbReference>
<dbReference type="RefSeq" id="WP_008239682.1">
    <property type="nucleotide sequence ID" value="NZ_AJJU01000011.1"/>
</dbReference>
<dbReference type="EMBL" id="AJJU01000011">
    <property type="protein sequence ID" value="EID74353.1"/>
    <property type="molecule type" value="Genomic_DNA"/>
</dbReference>
<dbReference type="InterPro" id="IPR009305">
    <property type="entry name" value="Mpo1-like"/>
</dbReference>
<sequence>MKTLNHWFDEYSISHQNKINKGIHYICVPVIFFSIVGLLMSIPATFLEELIPGTNFILENWAAPVILLVLFFYVRLSFAMGIKMLIFSMLCIIGNYYLGSVVTLWIASLSIFVIAWIGQFYGHKLEGKKPSFLKDIQFLLIGPAWVINSLFGNK</sequence>
<protein>
    <recommendedName>
        <fullName evidence="4">PRS2 protein</fullName>
    </recommendedName>
</protein>
<keyword evidence="1" id="KW-1133">Transmembrane helix</keyword>
<feature type="transmembrane region" description="Helical" evidence="1">
    <location>
        <begin position="104"/>
        <end position="122"/>
    </location>
</feature>
<feature type="transmembrane region" description="Helical" evidence="1">
    <location>
        <begin position="56"/>
        <end position="74"/>
    </location>
</feature>
<accession>I0WD87</accession>
<gene>
    <name evidence="2" type="ORF">W5A_08964</name>
</gene>
<keyword evidence="1" id="KW-0812">Transmembrane</keyword>
<evidence type="ECO:0000313" key="2">
    <source>
        <dbReference type="EMBL" id="EID74353.1"/>
    </source>
</evidence>
<dbReference type="AlphaFoldDB" id="I0WD87"/>
<dbReference type="eggNOG" id="COG4539">
    <property type="taxonomic scope" value="Bacteria"/>
</dbReference>